<evidence type="ECO:0000256" key="8">
    <source>
        <dbReference type="ARBA" id="ARBA00022842"/>
    </source>
</evidence>
<feature type="binding site" evidence="10">
    <location>
        <position position="243"/>
    </location>
    <ligand>
        <name>ATP</name>
        <dbReference type="ChEBI" id="CHEBI:30616"/>
        <note>ligand shared between two neighboring subunits</note>
    </ligand>
</feature>
<keyword evidence="9 10" id="KW-0630">Potassium</keyword>
<dbReference type="GO" id="GO:0006730">
    <property type="term" value="P:one-carbon metabolic process"/>
    <property type="evidence" value="ECO:0007669"/>
    <property type="project" value="UniProtKB-KW"/>
</dbReference>
<feature type="binding site" evidence="10">
    <location>
        <position position="243"/>
    </location>
    <ligand>
        <name>L-methionine</name>
        <dbReference type="ChEBI" id="CHEBI:57844"/>
        <note>ligand shared between two neighboring subunits</note>
    </ligand>
</feature>
<comment type="pathway">
    <text evidence="1 10">Amino-acid biosynthesis; S-adenosyl-L-methionine biosynthesis; S-adenosyl-L-methionine from L-methionine: step 1/1.</text>
</comment>
<evidence type="ECO:0000256" key="7">
    <source>
        <dbReference type="ARBA" id="ARBA00022840"/>
    </source>
</evidence>
<evidence type="ECO:0000256" key="2">
    <source>
        <dbReference type="ARBA" id="ARBA00009685"/>
    </source>
</evidence>
<evidence type="ECO:0000256" key="1">
    <source>
        <dbReference type="ARBA" id="ARBA00005224"/>
    </source>
</evidence>
<feature type="binding site" evidence="10">
    <location>
        <position position="25"/>
    </location>
    <ligand>
        <name>Mg(2+)</name>
        <dbReference type="ChEBI" id="CHEBI:18420"/>
    </ligand>
</feature>
<dbReference type="Pfam" id="PF02773">
    <property type="entry name" value="S-AdoMet_synt_C"/>
    <property type="match status" value="1"/>
</dbReference>
<name>C1F7Q1_ACIC5</name>
<accession>C1F7Q1</accession>
<feature type="binding site" evidence="10">
    <location>
        <position position="270"/>
    </location>
    <ligand>
        <name>ATP</name>
        <dbReference type="ChEBI" id="CHEBI:30616"/>
        <note>ligand shared between two neighboring subunits</note>
    </ligand>
</feature>
<keyword evidence="5 10" id="KW-0479">Metal-binding</keyword>
<feature type="binding site" description="in other chain" evidence="10">
    <location>
        <begin position="167"/>
        <end position="169"/>
    </location>
    <ligand>
        <name>ATP</name>
        <dbReference type="ChEBI" id="CHEBI:30616"/>
        <note>ligand shared between two neighboring subunits</note>
    </ligand>
</feature>
<dbReference type="UniPathway" id="UPA00315">
    <property type="reaction ID" value="UER00080"/>
</dbReference>
<reference evidence="16 17" key="1">
    <citation type="journal article" date="2009" name="Appl. Environ. Microbiol.">
        <title>Three genomes from the phylum Acidobacteria provide insight into the lifestyles of these microorganisms in soils.</title>
        <authorList>
            <person name="Ward N.L."/>
            <person name="Challacombe J.F."/>
            <person name="Janssen P.H."/>
            <person name="Henrissat B."/>
            <person name="Coutinho P.M."/>
            <person name="Wu M."/>
            <person name="Xie G."/>
            <person name="Haft D.H."/>
            <person name="Sait M."/>
            <person name="Badger J."/>
            <person name="Barabote R.D."/>
            <person name="Bradley B."/>
            <person name="Brettin T.S."/>
            <person name="Brinkac L.M."/>
            <person name="Bruce D."/>
            <person name="Creasy T."/>
            <person name="Daugherty S.C."/>
            <person name="Davidsen T.M."/>
            <person name="DeBoy R.T."/>
            <person name="Detter J.C."/>
            <person name="Dodson R.J."/>
            <person name="Durkin A.S."/>
            <person name="Ganapathy A."/>
            <person name="Gwinn-Giglio M."/>
            <person name="Han C.S."/>
            <person name="Khouri H."/>
            <person name="Kiss H."/>
            <person name="Kothari S.P."/>
            <person name="Madupu R."/>
            <person name="Nelson K.E."/>
            <person name="Nelson W.C."/>
            <person name="Paulsen I."/>
            <person name="Penn K."/>
            <person name="Ren Q."/>
            <person name="Rosovitz M.J."/>
            <person name="Selengut J.D."/>
            <person name="Shrivastava S."/>
            <person name="Sullivan S.A."/>
            <person name="Tapia R."/>
            <person name="Thompson L.S."/>
            <person name="Watkins K.L."/>
            <person name="Yang Q."/>
            <person name="Yu C."/>
            <person name="Zafar N."/>
            <person name="Zhou L."/>
            <person name="Kuske C.R."/>
        </authorList>
    </citation>
    <scope>NUCLEOTIDE SEQUENCE [LARGE SCALE GENOMIC DNA]</scope>
    <source>
        <strain evidence="17">ATCC 51196 / DSM 11244 / BCRC 80197 / JCM 7670 / NBRC 15755 / NCIMB 13165 / 161</strain>
    </source>
</reference>
<comment type="subcellular location">
    <subcellularLocation>
        <location evidence="10 11">Cytoplasm</location>
    </subcellularLocation>
</comment>
<dbReference type="eggNOG" id="COG0192">
    <property type="taxonomic scope" value="Bacteria"/>
</dbReference>
<comment type="subunit">
    <text evidence="10">Homotetramer; dimer of dimers.</text>
</comment>
<dbReference type="Gene3D" id="3.30.300.10">
    <property type="match status" value="3"/>
</dbReference>
<dbReference type="InParanoid" id="C1F7Q1"/>
<dbReference type="RefSeq" id="WP_015896903.1">
    <property type="nucleotide sequence ID" value="NC_012483.1"/>
</dbReference>
<protein>
    <recommendedName>
        <fullName evidence="10">S-adenosylmethionine synthase</fullName>
        <shortName evidence="10">AdoMet synthase</shortName>
        <ecNumber evidence="10">2.5.1.6</ecNumber>
    </recommendedName>
    <alternativeName>
        <fullName evidence="10">MAT</fullName>
    </alternativeName>
    <alternativeName>
        <fullName evidence="10">Methionine adenosyltransferase</fullName>
    </alternativeName>
</protein>
<feature type="binding site" description="in other chain" evidence="10">
    <location>
        <begin position="234"/>
        <end position="235"/>
    </location>
    <ligand>
        <name>ATP</name>
        <dbReference type="ChEBI" id="CHEBI:30616"/>
        <note>ligand shared between two neighboring subunits</note>
    </ligand>
</feature>
<evidence type="ECO:0000313" key="17">
    <source>
        <dbReference type="Proteomes" id="UP000002207"/>
    </source>
</evidence>
<comment type="catalytic activity">
    <reaction evidence="10">
        <text>L-methionine + ATP + H2O = S-adenosyl-L-methionine + phosphate + diphosphate</text>
        <dbReference type="Rhea" id="RHEA:21080"/>
        <dbReference type="ChEBI" id="CHEBI:15377"/>
        <dbReference type="ChEBI" id="CHEBI:30616"/>
        <dbReference type="ChEBI" id="CHEBI:33019"/>
        <dbReference type="ChEBI" id="CHEBI:43474"/>
        <dbReference type="ChEBI" id="CHEBI:57844"/>
        <dbReference type="ChEBI" id="CHEBI:59789"/>
        <dbReference type="EC" id="2.5.1.6"/>
    </reaction>
</comment>
<dbReference type="PANTHER" id="PTHR11964">
    <property type="entry name" value="S-ADENOSYLMETHIONINE SYNTHETASE"/>
    <property type="match status" value="1"/>
</dbReference>
<keyword evidence="6 10" id="KW-0547">Nucleotide-binding</keyword>
<evidence type="ECO:0000256" key="9">
    <source>
        <dbReference type="ARBA" id="ARBA00022958"/>
    </source>
</evidence>
<feature type="binding site" description="in other chain" evidence="10">
    <location>
        <position position="64"/>
    </location>
    <ligand>
        <name>L-methionine</name>
        <dbReference type="ChEBI" id="CHEBI:57844"/>
        <note>ligand shared between two neighboring subunits</note>
    </ligand>
</feature>
<dbReference type="InterPro" id="IPR022631">
    <property type="entry name" value="ADOMET_SYNTHASE_CS"/>
</dbReference>
<dbReference type="EC" id="2.5.1.6" evidence="10"/>
<dbReference type="KEGG" id="aca:ACP_1783"/>
<comment type="cofactor">
    <cofactor evidence="10">
        <name>Mg(2+)</name>
        <dbReference type="ChEBI" id="CHEBI:18420"/>
    </cofactor>
    <text evidence="10">Binds 2 divalent ions per subunit.</text>
</comment>
<dbReference type="InterPro" id="IPR022636">
    <property type="entry name" value="S-AdoMet_synthetase_sfam"/>
</dbReference>
<feature type="binding site" description="in other chain" evidence="10">
    <location>
        <position position="23"/>
    </location>
    <ligand>
        <name>ATP</name>
        <dbReference type="ChEBI" id="CHEBI:30616"/>
        <note>ligand shared between two neighboring subunits</note>
    </ligand>
</feature>
<keyword evidence="8 10" id="KW-0460">Magnesium</keyword>
<dbReference type="Pfam" id="PF00438">
    <property type="entry name" value="S-AdoMet_synt_N"/>
    <property type="match status" value="1"/>
</dbReference>
<feature type="domain" description="S-adenosylmethionine synthetase C-terminal" evidence="15">
    <location>
        <begin position="237"/>
        <end position="376"/>
    </location>
</feature>
<comment type="similarity">
    <text evidence="2 10 12">Belongs to the AdoMet synthase family.</text>
</comment>
<feature type="binding site" description="in other chain" evidence="10">
    <location>
        <position position="274"/>
    </location>
    <ligand>
        <name>L-methionine</name>
        <dbReference type="ChEBI" id="CHEBI:57844"/>
        <note>ligand shared between two neighboring subunits</note>
    </ligand>
</feature>
<comment type="function">
    <text evidence="10">Catalyzes the formation of S-adenosylmethionine (AdoMet) from methionine and ATP. The overall synthetic reaction is composed of two sequential steps, AdoMet formation and the subsequent tripolyphosphate hydrolysis which occurs prior to release of AdoMet from the enzyme.</text>
</comment>
<dbReference type="FunFam" id="3.30.300.10:FF:000003">
    <property type="entry name" value="S-adenosylmethionine synthase"/>
    <property type="match status" value="1"/>
</dbReference>
<dbReference type="STRING" id="240015.ACP_1783"/>
<dbReference type="PROSITE" id="PS00377">
    <property type="entry name" value="ADOMET_SYNTHASE_2"/>
    <property type="match status" value="1"/>
</dbReference>
<feature type="binding site" description="in other chain" evidence="10">
    <location>
        <begin position="249"/>
        <end position="250"/>
    </location>
    <ligand>
        <name>ATP</name>
        <dbReference type="ChEBI" id="CHEBI:30616"/>
        <note>ligand shared between two neighboring subunits</note>
    </ligand>
</feature>
<evidence type="ECO:0000313" key="16">
    <source>
        <dbReference type="EMBL" id="ACO32052.1"/>
    </source>
</evidence>
<feature type="domain" description="S-adenosylmethionine synthetase central" evidence="14">
    <location>
        <begin position="119"/>
        <end position="235"/>
    </location>
</feature>
<gene>
    <name evidence="10 16" type="primary">metK</name>
    <name evidence="16" type="ordered locus">ACP_1783</name>
</gene>
<keyword evidence="10" id="KW-0963">Cytoplasm</keyword>
<dbReference type="HOGENOM" id="CLU_041802_1_1_0"/>
<evidence type="ECO:0000259" key="15">
    <source>
        <dbReference type="Pfam" id="PF02773"/>
    </source>
</evidence>
<keyword evidence="17" id="KW-1185">Reference proteome</keyword>
<evidence type="ECO:0000259" key="13">
    <source>
        <dbReference type="Pfam" id="PF00438"/>
    </source>
</evidence>
<dbReference type="PIRSF" id="PIRSF000497">
    <property type="entry name" value="MAT"/>
    <property type="match status" value="1"/>
</dbReference>
<dbReference type="PROSITE" id="PS00376">
    <property type="entry name" value="ADOMET_SYNTHASE_1"/>
    <property type="match status" value="1"/>
</dbReference>
<evidence type="ECO:0000256" key="6">
    <source>
        <dbReference type="ARBA" id="ARBA00022741"/>
    </source>
</evidence>
<dbReference type="InterPro" id="IPR022629">
    <property type="entry name" value="S-AdoMet_synt_central"/>
</dbReference>
<evidence type="ECO:0000256" key="10">
    <source>
        <dbReference type="HAMAP-Rule" id="MF_00086"/>
    </source>
</evidence>
<comment type="cofactor">
    <cofactor evidence="10">
        <name>K(+)</name>
        <dbReference type="ChEBI" id="CHEBI:29103"/>
    </cofactor>
    <text evidence="10">Binds 1 potassium ion per subunit.</text>
</comment>
<dbReference type="HAMAP" id="MF_00086">
    <property type="entry name" value="S_AdoMet_synth1"/>
    <property type="match status" value="1"/>
</dbReference>
<dbReference type="InterPro" id="IPR002133">
    <property type="entry name" value="S-AdoMet_synthetase"/>
</dbReference>
<dbReference type="FunCoup" id="C1F7Q1">
    <property type="interactions" value="539"/>
</dbReference>
<dbReference type="EMBL" id="CP001472">
    <property type="protein sequence ID" value="ACO32052.1"/>
    <property type="molecule type" value="Genomic_DNA"/>
</dbReference>
<dbReference type="NCBIfam" id="TIGR01034">
    <property type="entry name" value="metK"/>
    <property type="match status" value="1"/>
</dbReference>
<dbReference type="Proteomes" id="UP000002207">
    <property type="component" value="Chromosome"/>
</dbReference>
<feature type="domain" description="S-adenosylmethionine synthetase N-terminal" evidence="13">
    <location>
        <begin position="12"/>
        <end position="108"/>
    </location>
</feature>
<dbReference type="FunFam" id="3.30.300.10:FF:000004">
    <property type="entry name" value="S-adenosylmethionine synthase"/>
    <property type="match status" value="1"/>
</dbReference>
<feature type="binding site" description="in other chain" evidence="10">
    <location>
        <position position="107"/>
    </location>
    <ligand>
        <name>L-methionine</name>
        <dbReference type="ChEBI" id="CHEBI:57844"/>
        <note>ligand shared between two neighboring subunits</note>
    </ligand>
</feature>
<evidence type="ECO:0000256" key="11">
    <source>
        <dbReference type="RuleBase" id="RU000542"/>
    </source>
</evidence>
<keyword evidence="7 10" id="KW-0067">ATP-binding</keyword>
<organism evidence="16 17">
    <name type="scientific">Acidobacterium capsulatum (strain ATCC 51196 / DSM 11244 / BCRC 80197 / JCM 7670 / NBRC 15755 / NCIMB 13165 / 161)</name>
    <dbReference type="NCBI Taxonomy" id="240015"/>
    <lineage>
        <taxon>Bacteria</taxon>
        <taxon>Pseudomonadati</taxon>
        <taxon>Acidobacteriota</taxon>
        <taxon>Terriglobia</taxon>
        <taxon>Terriglobales</taxon>
        <taxon>Acidobacteriaceae</taxon>
        <taxon>Acidobacterium</taxon>
    </lineage>
</organism>
<keyword evidence="3 10" id="KW-0554">One-carbon metabolism</keyword>
<dbReference type="InterPro" id="IPR022628">
    <property type="entry name" value="S-AdoMet_synt_N"/>
</dbReference>
<dbReference type="GO" id="GO:0005737">
    <property type="term" value="C:cytoplasm"/>
    <property type="evidence" value="ECO:0007669"/>
    <property type="project" value="UniProtKB-SubCell"/>
</dbReference>
<evidence type="ECO:0000256" key="5">
    <source>
        <dbReference type="ARBA" id="ARBA00022723"/>
    </source>
</evidence>
<feature type="binding site" evidence="10">
    <location>
        <position position="266"/>
    </location>
    <ligand>
        <name>ATP</name>
        <dbReference type="ChEBI" id="CHEBI:30616"/>
        <note>ligand shared between two neighboring subunits</note>
    </ligand>
</feature>
<dbReference type="SUPFAM" id="SSF55973">
    <property type="entry name" value="S-adenosylmethionine synthetase"/>
    <property type="match status" value="3"/>
</dbReference>
<proteinExistence type="inferred from homology"/>
<dbReference type="AlphaFoldDB" id="C1F7Q1"/>
<dbReference type="InterPro" id="IPR022630">
    <property type="entry name" value="S-AdoMet_synt_C"/>
</dbReference>
<keyword evidence="4 10" id="KW-0808">Transferase</keyword>
<feature type="region of interest" description="Flexible loop" evidence="10">
    <location>
        <begin position="107"/>
        <end position="117"/>
    </location>
</feature>
<evidence type="ECO:0000256" key="4">
    <source>
        <dbReference type="ARBA" id="ARBA00022679"/>
    </source>
</evidence>
<dbReference type="OrthoDB" id="9801686at2"/>
<dbReference type="Pfam" id="PF02772">
    <property type="entry name" value="S-AdoMet_synt_M"/>
    <property type="match status" value="1"/>
</dbReference>
<evidence type="ECO:0000259" key="14">
    <source>
        <dbReference type="Pfam" id="PF02772"/>
    </source>
</evidence>
<feature type="binding site" evidence="10">
    <location>
        <position position="51"/>
    </location>
    <ligand>
        <name>K(+)</name>
        <dbReference type="ChEBI" id="CHEBI:29103"/>
    </ligand>
</feature>
<dbReference type="CDD" id="cd18079">
    <property type="entry name" value="S-AdoMet_synt"/>
    <property type="match status" value="1"/>
</dbReference>
<dbReference type="GO" id="GO:0000287">
    <property type="term" value="F:magnesium ion binding"/>
    <property type="evidence" value="ECO:0007669"/>
    <property type="project" value="UniProtKB-UniRule"/>
</dbReference>
<sequence>MEDAVLPANERFLFTSESVTEGHPDKIADQISDAILDACLEQDPYSRVACETLTATGLVVIAGEITTKAYVDFQALVRGVVASIGYDNALYGFDSNTCAVISTINKQSGDIAMGVDTGGAGDQGMMFGYASNESEELMPTPISLAHKLTRKLTEVRKNGRLAYLRPDGKSQVTVEYDADHKPRRIDAVVISTQHAESVSTEDLRADILKHVIQATLPAELLDENTKYHINPTGRFVIGGPMGDTGLTGRKIIVDTYGGMGRHGGGAFSGKDPTKVDRSAAYMARYIAKNIVAAGLAERCEVQLAYAIGVAEPVSVLVDTFGTGTVSDDELVKLVRANFQLTPKGIIESLKLRRPIYQKTAAYGHFGRVESDFGWEQTDKAATLREQAGAKEAVAAK</sequence>
<evidence type="ECO:0000256" key="3">
    <source>
        <dbReference type="ARBA" id="ARBA00022563"/>
    </source>
</evidence>
<dbReference type="GO" id="GO:0004478">
    <property type="term" value="F:methionine adenosyltransferase activity"/>
    <property type="evidence" value="ECO:0007669"/>
    <property type="project" value="UniProtKB-UniRule"/>
</dbReference>
<dbReference type="GO" id="GO:0005524">
    <property type="term" value="F:ATP binding"/>
    <property type="evidence" value="ECO:0007669"/>
    <property type="project" value="UniProtKB-UniRule"/>
</dbReference>
<evidence type="ECO:0000256" key="12">
    <source>
        <dbReference type="RuleBase" id="RU004462"/>
    </source>
</evidence>
<dbReference type="GO" id="GO:0006556">
    <property type="term" value="P:S-adenosylmethionine biosynthetic process"/>
    <property type="evidence" value="ECO:0007669"/>
    <property type="project" value="UniProtKB-UniRule"/>
</dbReference>